<reference evidence="1" key="1">
    <citation type="submission" date="2024-04" db="EMBL/GenBank/DDBJ databases">
        <title>Mariniflexile litorale, isolated from the shallow sediments of the Sea of Japan.</title>
        <authorList>
            <person name="Romanenko L."/>
            <person name="Isaeva M."/>
        </authorList>
    </citation>
    <scope>NUCLEOTIDE SEQUENCE [LARGE SCALE GENOMIC DNA]</scope>
    <source>
        <strain evidence="1">KMM 9835</strain>
    </source>
</reference>
<keyword evidence="2" id="KW-1185">Reference proteome</keyword>
<evidence type="ECO:0000313" key="1">
    <source>
        <dbReference type="EMBL" id="XBL12667.1"/>
    </source>
</evidence>
<dbReference type="RefSeq" id="WP_308990903.1">
    <property type="nucleotide sequence ID" value="NZ_CP155618.1"/>
</dbReference>
<dbReference type="Proteomes" id="UP001224325">
    <property type="component" value="Chromosome"/>
</dbReference>
<evidence type="ECO:0000313" key="2">
    <source>
        <dbReference type="Proteomes" id="UP001224325"/>
    </source>
</evidence>
<gene>
    <name evidence="1" type="ORF">QLS71_009980</name>
</gene>
<accession>A0AAU7EC96</accession>
<organism evidence="1 2">
    <name type="scientific">Mariniflexile litorale</name>
    <dbReference type="NCBI Taxonomy" id="3045158"/>
    <lineage>
        <taxon>Bacteria</taxon>
        <taxon>Pseudomonadati</taxon>
        <taxon>Bacteroidota</taxon>
        <taxon>Flavobacteriia</taxon>
        <taxon>Flavobacteriales</taxon>
        <taxon>Flavobacteriaceae</taxon>
        <taxon>Mariniflexile</taxon>
    </lineage>
</organism>
<sequence>MPSSKNGATQGMGAHIRTLPPIRKAFDVTLYSDKLVSVPLLLGFVDINPA</sequence>
<proteinExistence type="predicted"/>
<protein>
    <submittedName>
        <fullName evidence="1">Uncharacterized protein</fullName>
    </submittedName>
</protein>
<name>A0AAU7EC96_9FLAO</name>
<dbReference type="KEGG" id="mlil:QLS71_009980"/>
<dbReference type="AlphaFoldDB" id="A0AAU7EC96"/>
<dbReference type="EMBL" id="CP155618">
    <property type="protein sequence ID" value="XBL12667.1"/>
    <property type="molecule type" value="Genomic_DNA"/>
</dbReference>